<dbReference type="OMA" id="ENCYNSK"/>
<dbReference type="InterPro" id="IPR050828">
    <property type="entry name" value="C-type_lectin/matrix_domain"/>
</dbReference>
<feature type="domain" description="C-type lectin" evidence="2">
    <location>
        <begin position="24"/>
        <end position="103"/>
    </location>
</feature>
<dbReference type="SMART" id="SM00034">
    <property type="entry name" value="CLECT"/>
    <property type="match status" value="1"/>
</dbReference>
<dbReference type="PROSITE" id="PS50041">
    <property type="entry name" value="C_TYPE_LECTIN_2"/>
    <property type="match status" value="1"/>
</dbReference>
<evidence type="ECO:0000313" key="3">
    <source>
        <dbReference type="Ensembl" id="ENSENLP00000005488.1"/>
    </source>
</evidence>
<comment type="subcellular location">
    <subcellularLocation>
        <location evidence="1">Cell membrane</location>
        <topology evidence="1">Single-pass type II membrane protein</topology>
    </subcellularLocation>
</comment>
<dbReference type="Pfam" id="PF00059">
    <property type="entry name" value="Lectin_C"/>
    <property type="match status" value="1"/>
</dbReference>
<dbReference type="Gene3D" id="3.10.100.10">
    <property type="entry name" value="Mannose-Binding Protein A, subunit A"/>
    <property type="match status" value="1"/>
</dbReference>
<evidence type="ECO:0000259" key="2">
    <source>
        <dbReference type="PROSITE" id="PS50041"/>
    </source>
</evidence>
<proteinExistence type="predicted"/>
<name>A0A665TEY4_ECHNA</name>
<protein>
    <recommendedName>
        <fullName evidence="2">C-type lectin domain-containing protein</fullName>
    </recommendedName>
</protein>
<dbReference type="PANTHER" id="PTHR45710:SF26">
    <property type="entry name" value="RH26557P"/>
    <property type="match status" value="1"/>
</dbReference>
<dbReference type="Ensembl" id="ENSENLT00000005757.1">
    <property type="protein sequence ID" value="ENSENLP00000005488.1"/>
    <property type="gene ID" value="ENSENLG00000002694.1"/>
</dbReference>
<dbReference type="InterPro" id="IPR016187">
    <property type="entry name" value="CTDL_fold"/>
</dbReference>
<accession>A0A665TEY4</accession>
<dbReference type="InParanoid" id="A0A665TEY4"/>
<reference evidence="3" key="1">
    <citation type="submission" date="2021-04" db="EMBL/GenBank/DDBJ databases">
        <authorList>
            <consortium name="Wellcome Sanger Institute Data Sharing"/>
        </authorList>
    </citation>
    <scope>NUCLEOTIDE SEQUENCE [LARGE SCALE GENOMIC DNA]</scope>
</reference>
<sequence length="143" mass="16447">MMQVDRSTDCGTQEPGCPESWLMFSSSCYYISSQRRSWHDSRQDCLQRGADLVIINNRQEQNFLIGFSMVAWIGMTDREMEGTWIWVDGTPVNRDGILWARGQVSLSLSRSLFRKPVHLSLSISAESFKPVLENCYNSKRSEL</sequence>
<dbReference type="SUPFAM" id="SSF56436">
    <property type="entry name" value="C-type lectin-like"/>
    <property type="match status" value="1"/>
</dbReference>
<dbReference type="InterPro" id="IPR016186">
    <property type="entry name" value="C-type_lectin-like/link_sf"/>
</dbReference>
<dbReference type="AlphaFoldDB" id="A0A665TEY4"/>
<dbReference type="InterPro" id="IPR001304">
    <property type="entry name" value="C-type_lectin-like"/>
</dbReference>
<keyword evidence="4" id="KW-1185">Reference proteome</keyword>
<reference evidence="3" key="3">
    <citation type="submission" date="2025-09" db="UniProtKB">
        <authorList>
            <consortium name="Ensembl"/>
        </authorList>
    </citation>
    <scope>IDENTIFICATION</scope>
</reference>
<organism evidence="3 4">
    <name type="scientific">Echeneis naucrates</name>
    <name type="common">Live sharksucker</name>
    <dbReference type="NCBI Taxonomy" id="173247"/>
    <lineage>
        <taxon>Eukaryota</taxon>
        <taxon>Metazoa</taxon>
        <taxon>Chordata</taxon>
        <taxon>Craniata</taxon>
        <taxon>Vertebrata</taxon>
        <taxon>Euteleostomi</taxon>
        <taxon>Actinopterygii</taxon>
        <taxon>Neopterygii</taxon>
        <taxon>Teleostei</taxon>
        <taxon>Neoteleostei</taxon>
        <taxon>Acanthomorphata</taxon>
        <taxon>Carangaria</taxon>
        <taxon>Carangiformes</taxon>
        <taxon>Echeneidae</taxon>
        <taxon>Echeneis</taxon>
    </lineage>
</organism>
<dbReference type="PANTHER" id="PTHR45710">
    <property type="entry name" value="C-TYPE LECTIN DOMAIN-CONTAINING PROTEIN 180"/>
    <property type="match status" value="1"/>
</dbReference>
<dbReference type="Proteomes" id="UP000472264">
    <property type="component" value="Chromosome 1"/>
</dbReference>
<dbReference type="GO" id="GO:0005886">
    <property type="term" value="C:plasma membrane"/>
    <property type="evidence" value="ECO:0007669"/>
    <property type="project" value="UniProtKB-SubCell"/>
</dbReference>
<reference evidence="3" key="2">
    <citation type="submission" date="2025-08" db="UniProtKB">
        <authorList>
            <consortium name="Ensembl"/>
        </authorList>
    </citation>
    <scope>IDENTIFICATION</scope>
</reference>
<evidence type="ECO:0000256" key="1">
    <source>
        <dbReference type="ARBA" id="ARBA00004401"/>
    </source>
</evidence>
<evidence type="ECO:0000313" key="4">
    <source>
        <dbReference type="Proteomes" id="UP000472264"/>
    </source>
</evidence>